<dbReference type="InterPro" id="IPR017896">
    <property type="entry name" value="4Fe4S_Fe-S-bd"/>
</dbReference>
<dbReference type="RefSeq" id="WP_012448120.1">
    <property type="nucleotide sequence ID" value="NC_010718.1"/>
</dbReference>
<dbReference type="SUPFAM" id="SSF54862">
    <property type="entry name" value="4Fe-4S ferredoxins"/>
    <property type="match status" value="1"/>
</dbReference>
<organism evidence="5 6">
    <name type="scientific">Natranaerobius thermophilus (strain ATCC BAA-1301 / DSM 18059 / JW/NM-WN-LF)</name>
    <dbReference type="NCBI Taxonomy" id="457570"/>
    <lineage>
        <taxon>Bacteria</taxon>
        <taxon>Bacillati</taxon>
        <taxon>Bacillota</taxon>
        <taxon>Clostridia</taxon>
        <taxon>Natranaerobiales</taxon>
        <taxon>Natranaerobiaceae</taxon>
        <taxon>Natranaerobius</taxon>
    </lineage>
</organism>
<keyword evidence="1" id="KW-0479">Metal-binding</keyword>
<keyword evidence="6" id="KW-1185">Reference proteome</keyword>
<feature type="domain" description="4Fe-4S ferredoxin-type" evidence="4">
    <location>
        <begin position="6"/>
        <end position="35"/>
    </location>
</feature>
<dbReference type="Pfam" id="PF12838">
    <property type="entry name" value="Fer4_7"/>
    <property type="match status" value="1"/>
</dbReference>
<dbReference type="EMBL" id="CP001034">
    <property type="protein sequence ID" value="ACB85252.1"/>
    <property type="molecule type" value="Genomic_DNA"/>
</dbReference>
<evidence type="ECO:0000256" key="2">
    <source>
        <dbReference type="ARBA" id="ARBA00023004"/>
    </source>
</evidence>
<evidence type="ECO:0000313" key="5">
    <source>
        <dbReference type="EMBL" id="ACB85252.1"/>
    </source>
</evidence>
<keyword evidence="2" id="KW-0408">Iron</keyword>
<dbReference type="PANTHER" id="PTHR43193:SF2">
    <property type="entry name" value="POLYFERREDOXIN PROTEIN FWDF"/>
    <property type="match status" value="1"/>
</dbReference>
<dbReference type="HOGENOM" id="CLU_139698_5_3_9"/>
<dbReference type="InterPro" id="IPR017900">
    <property type="entry name" value="4Fe4S_Fe_S_CS"/>
</dbReference>
<name>B2A510_NATTJ</name>
<dbReference type="InParanoid" id="B2A510"/>
<dbReference type="Gene3D" id="3.30.70.3270">
    <property type="match status" value="1"/>
</dbReference>
<gene>
    <name evidence="5" type="ordered locus">Nther_1678</name>
</gene>
<dbReference type="KEGG" id="nth:Nther_1678"/>
<dbReference type="eggNOG" id="COG1146">
    <property type="taxonomic scope" value="Bacteria"/>
</dbReference>
<dbReference type="PANTHER" id="PTHR43193">
    <property type="match status" value="1"/>
</dbReference>
<dbReference type="OrthoDB" id="9804603at2"/>
<protein>
    <submittedName>
        <fullName evidence="5">2-oxoglutarate ferredoxin oxidoreductase, delta subunit</fullName>
    </submittedName>
</protein>
<evidence type="ECO:0000256" key="3">
    <source>
        <dbReference type="ARBA" id="ARBA00023014"/>
    </source>
</evidence>
<evidence type="ECO:0000313" key="6">
    <source>
        <dbReference type="Proteomes" id="UP000001683"/>
    </source>
</evidence>
<dbReference type="GO" id="GO:0046872">
    <property type="term" value="F:metal ion binding"/>
    <property type="evidence" value="ECO:0007669"/>
    <property type="project" value="UniProtKB-KW"/>
</dbReference>
<keyword evidence="3" id="KW-0411">Iron-sulfur</keyword>
<dbReference type="Proteomes" id="UP000001683">
    <property type="component" value="Chromosome"/>
</dbReference>
<dbReference type="PROSITE" id="PS51379">
    <property type="entry name" value="4FE4S_FER_2"/>
    <property type="match status" value="2"/>
</dbReference>
<reference evidence="5 6" key="2">
    <citation type="journal article" date="2011" name="J. Bacteriol.">
        <title>Complete genome sequence of the anaerobic, halophilic alkalithermophile Natranaerobius thermophilus JW/NM-WN-LF.</title>
        <authorList>
            <person name="Zhao B."/>
            <person name="Mesbah N.M."/>
            <person name="Dalin E."/>
            <person name="Goodwin L."/>
            <person name="Nolan M."/>
            <person name="Pitluck S."/>
            <person name="Chertkov O."/>
            <person name="Brettin T.S."/>
            <person name="Han J."/>
            <person name="Larimer F.W."/>
            <person name="Land M.L."/>
            <person name="Hauser L."/>
            <person name="Kyrpides N."/>
            <person name="Wiegel J."/>
        </authorList>
    </citation>
    <scope>NUCLEOTIDE SEQUENCE [LARGE SCALE GENOMIC DNA]</scope>
    <source>
        <strain evidence="6">ATCC BAA-1301 / DSM 18059 / JW/NM-WN-LF</strain>
    </source>
</reference>
<dbReference type="GO" id="GO:0051536">
    <property type="term" value="F:iron-sulfur cluster binding"/>
    <property type="evidence" value="ECO:0007669"/>
    <property type="project" value="UniProtKB-KW"/>
</dbReference>
<sequence>MAKKKGRVTFKEERCKGCELCVEACPQKIVKLSDKINSKGYHPATVDDMDKCIACAMCARMCPDLVIEVFDETEKE</sequence>
<evidence type="ECO:0000256" key="1">
    <source>
        <dbReference type="ARBA" id="ARBA00022723"/>
    </source>
</evidence>
<evidence type="ECO:0000259" key="4">
    <source>
        <dbReference type="PROSITE" id="PS51379"/>
    </source>
</evidence>
<dbReference type="STRING" id="457570.Nther_1678"/>
<feature type="domain" description="4Fe-4S ferredoxin-type" evidence="4">
    <location>
        <begin position="42"/>
        <end position="72"/>
    </location>
</feature>
<proteinExistence type="predicted"/>
<dbReference type="PROSITE" id="PS00198">
    <property type="entry name" value="4FE4S_FER_1"/>
    <property type="match status" value="2"/>
</dbReference>
<dbReference type="Gene3D" id="3.30.70.20">
    <property type="match status" value="1"/>
</dbReference>
<reference evidence="5 6" key="1">
    <citation type="submission" date="2008-04" db="EMBL/GenBank/DDBJ databases">
        <title>Complete sequence of chromosome of Natranaerobius thermophilus JW/NM-WN-LF.</title>
        <authorList>
            <consortium name="US DOE Joint Genome Institute"/>
            <person name="Copeland A."/>
            <person name="Lucas S."/>
            <person name="Lapidus A."/>
            <person name="Glavina del Rio T."/>
            <person name="Dalin E."/>
            <person name="Tice H."/>
            <person name="Bruce D."/>
            <person name="Goodwin L."/>
            <person name="Pitluck S."/>
            <person name="Chertkov O."/>
            <person name="Brettin T."/>
            <person name="Detter J.C."/>
            <person name="Han C."/>
            <person name="Kuske C.R."/>
            <person name="Schmutz J."/>
            <person name="Larimer F."/>
            <person name="Land M."/>
            <person name="Hauser L."/>
            <person name="Kyrpides N."/>
            <person name="Lykidis A."/>
            <person name="Mesbah N.M."/>
            <person name="Wiegel J."/>
        </authorList>
    </citation>
    <scope>NUCLEOTIDE SEQUENCE [LARGE SCALE GENOMIC DNA]</scope>
    <source>
        <strain evidence="6">ATCC BAA-1301 / DSM 18059 / JW/NM-WN-LF</strain>
    </source>
</reference>
<dbReference type="InterPro" id="IPR052977">
    <property type="entry name" value="Polyferredoxin-like_ET"/>
</dbReference>
<dbReference type="AlphaFoldDB" id="B2A510"/>
<accession>B2A510</accession>